<organism evidence="1 2">
    <name type="scientific">candidate division WOR_3 bacterium SM23_60</name>
    <dbReference type="NCBI Taxonomy" id="1703780"/>
    <lineage>
        <taxon>Bacteria</taxon>
        <taxon>Bacteria division WOR-3</taxon>
    </lineage>
</organism>
<evidence type="ECO:0000313" key="1">
    <source>
        <dbReference type="EMBL" id="KPK71442.1"/>
    </source>
</evidence>
<accession>A0A0S8GG45</accession>
<dbReference type="SUPFAM" id="SSF52540">
    <property type="entry name" value="P-loop containing nucleoside triphosphate hydrolases"/>
    <property type="match status" value="1"/>
</dbReference>
<comment type="caution">
    <text evidence="1">The sequence shown here is derived from an EMBL/GenBank/DDBJ whole genome shotgun (WGS) entry which is preliminary data.</text>
</comment>
<gene>
    <name evidence="1" type="ORF">AMJ87_07255</name>
</gene>
<protein>
    <recommendedName>
        <fullName evidence="3">Thymidylate kinase-like domain-containing protein</fullName>
    </recommendedName>
</protein>
<dbReference type="Proteomes" id="UP000051096">
    <property type="component" value="Unassembled WGS sequence"/>
</dbReference>
<dbReference type="Gene3D" id="3.40.50.300">
    <property type="entry name" value="P-loop containing nucleotide triphosphate hydrolases"/>
    <property type="match status" value="1"/>
</dbReference>
<dbReference type="EMBL" id="LJUO01000062">
    <property type="protein sequence ID" value="KPK71442.1"/>
    <property type="molecule type" value="Genomic_DNA"/>
</dbReference>
<dbReference type="InterPro" id="IPR027417">
    <property type="entry name" value="P-loop_NTPase"/>
</dbReference>
<reference evidence="1 2" key="1">
    <citation type="journal article" date="2015" name="Microbiome">
        <title>Genomic resolution of linkages in carbon, nitrogen, and sulfur cycling among widespread estuary sediment bacteria.</title>
        <authorList>
            <person name="Baker B.J."/>
            <person name="Lazar C.S."/>
            <person name="Teske A.P."/>
            <person name="Dick G.J."/>
        </authorList>
    </citation>
    <scope>NUCLEOTIDE SEQUENCE [LARGE SCALE GENOMIC DNA]</scope>
    <source>
        <strain evidence="1">SM23_60</strain>
    </source>
</reference>
<evidence type="ECO:0008006" key="3">
    <source>
        <dbReference type="Google" id="ProtNLM"/>
    </source>
</evidence>
<name>A0A0S8GG45_UNCW3</name>
<dbReference type="AlphaFoldDB" id="A0A0S8GG45"/>
<sequence length="214" mass="24530">MKLILVEGVAGSGKSTVGEQLAALIRANNVRVDFHYEFERGHPIRKLDLPNSIELITKTISHWQAFVDEHQSLGIAIFDGILSQCFVAELILMGADEQTIIDGVHKVLKIIEPLEPHIIFLYQDDVKESILKAYSERSERWQKKIDSFIENTEYGNKNELKGLSGYICFNQKYSALLRRIFEDSNVTSISIETSQGEWSTYYKRITDFLSRKAR</sequence>
<proteinExistence type="predicted"/>
<evidence type="ECO:0000313" key="2">
    <source>
        <dbReference type="Proteomes" id="UP000051096"/>
    </source>
</evidence>